<feature type="non-terminal residue" evidence="1">
    <location>
        <position position="53"/>
    </location>
</feature>
<accession>A0ABN7WSN2</accession>
<gene>
    <name evidence="1" type="ORF">GMARGA_LOCUS34644</name>
</gene>
<evidence type="ECO:0000313" key="2">
    <source>
        <dbReference type="Proteomes" id="UP000789901"/>
    </source>
</evidence>
<name>A0ABN7WSN2_GIGMA</name>
<keyword evidence="2" id="KW-1185">Reference proteome</keyword>
<protein>
    <submittedName>
        <fullName evidence="1">12772_t:CDS:1</fullName>
    </submittedName>
</protein>
<sequence>MSTNQNIQLYTDNSAGQRDMKIQVHAEQTPKSTIPRPKTQKYDKLTVWFMPGG</sequence>
<dbReference type="Proteomes" id="UP000789901">
    <property type="component" value="Unassembled WGS sequence"/>
</dbReference>
<dbReference type="EMBL" id="CAJVQB010061448">
    <property type="protein sequence ID" value="CAG8839864.1"/>
    <property type="molecule type" value="Genomic_DNA"/>
</dbReference>
<comment type="caution">
    <text evidence="1">The sequence shown here is derived from an EMBL/GenBank/DDBJ whole genome shotgun (WGS) entry which is preliminary data.</text>
</comment>
<evidence type="ECO:0000313" key="1">
    <source>
        <dbReference type="EMBL" id="CAG8839864.1"/>
    </source>
</evidence>
<reference evidence="1 2" key="1">
    <citation type="submission" date="2021-06" db="EMBL/GenBank/DDBJ databases">
        <authorList>
            <person name="Kallberg Y."/>
            <person name="Tangrot J."/>
            <person name="Rosling A."/>
        </authorList>
    </citation>
    <scope>NUCLEOTIDE SEQUENCE [LARGE SCALE GENOMIC DNA]</scope>
    <source>
        <strain evidence="1 2">120-4 pot B 10/14</strain>
    </source>
</reference>
<organism evidence="1 2">
    <name type="scientific">Gigaspora margarita</name>
    <dbReference type="NCBI Taxonomy" id="4874"/>
    <lineage>
        <taxon>Eukaryota</taxon>
        <taxon>Fungi</taxon>
        <taxon>Fungi incertae sedis</taxon>
        <taxon>Mucoromycota</taxon>
        <taxon>Glomeromycotina</taxon>
        <taxon>Glomeromycetes</taxon>
        <taxon>Diversisporales</taxon>
        <taxon>Gigasporaceae</taxon>
        <taxon>Gigaspora</taxon>
    </lineage>
</organism>
<proteinExistence type="predicted"/>